<feature type="transmembrane region" description="Helical" evidence="8">
    <location>
        <begin position="44"/>
        <end position="66"/>
    </location>
</feature>
<feature type="transmembrane region" description="Helical" evidence="8">
    <location>
        <begin position="110"/>
        <end position="129"/>
    </location>
</feature>
<dbReference type="Pfam" id="PF07690">
    <property type="entry name" value="MFS_1"/>
    <property type="match status" value="1"/>
</dbReference>
<dbReference type="PANTHER" id="PTHR42718">
    <property type="entry name" value="MAJOR FACILITATOR SUPERFAMILY MULTIDRUG TRANSPORTER MFSC"/>
    <property type="match status" value="1"/>
</dbReference>
<evidence type="ECO:0000256" key="7">
    <source>
        <dbReference type="SAM" id="MobiDB-lite"/>
    </source>
</evidence>
<reference evidence="10" key="1">
    <citation type="submission" date="2021-03" db="EMBL/GenBank/DDBJ databases">
        <title>Microbacterium sp. nov., a novel actinobacterium isolated from cow dung.</title>
        <authorList>
            <person name="Zhang L."/>
        </authorList>
    </citation>
    <scope>NUCLEOTIDE SEQUENCE</scope>
    <source>
        <strain evidence="10">NEAU-LLB</strain>
    </source>
</reference>
<evidence type="ECO:0000313" key="11">
    <source>
        <dbReference type="Proteomes" id="UP000680132"/>
    </source>
</evidence>
<comment type="subcellular location">
    <subcellularLocation>
        <location evidence="1">Cell membrane</location>
        <topology evidence="1">Multi-pass membrane protein</topology>
    </subcellularLocation>
</comment>
<evidence type="ECO:0000259" key="9">
    <source>
        <dbReference type="PROSITE" id="PS50850"/>
    </source>
</evidence>
<dbReference type="InterPro" id="IPR020846">
    <property type="entry name" value="MFS_dom"/>
</dbReference>
<evidence type="ECO:0000313" key="10">
    <source>
        <dbReference type="EMBL" id="MBO3665009.1"/>
    </source>
</evidence>
<dbReference type="SUPFAM" id="SSF103473">
    <property type="entry name" value="MFS general substrate transporter"/>
    <property type="match status" value="2"/>
</dbReference>
<dbReference type="InterPro" id="IPR011701">
    <property type="entry name" value="MFS"/>
</dbReference>
<feature type="transmembrane region" description="Helical" evidence="8">
    <location>
        <begin position="253"/>
        <end position="275"/>
    </location>
</feature>
<feature type="region of interest" description="Disordered" evidence="7">
    <location>
        <begin position="1"/>
        <end position="21"/>
    </location>
</feature>
<keyword evidence="2" id="KW-0813">Transport</keyword>
<feature type="transmembrane region" description="Helical" evidence="8">
    <location>
        <begin position="392"/>
        <end position="416"/>
    </location>
</feature>
<evidence type="ECO:0000256" key="2">
    <source>
        <dbReference type="ARBA" id="ARBA00022448"/>
    </source>
</evidence>
<dbReference type="PRINTS" id="PR01035">
    <property type="entry name" value="TCRTETA"/>
</dbReference>
<feature type="transmembrane region" description="Helical" evidence="8">
    <location>
        <begin position="135"/>
        <end position="155"/>
    </location>
</feature>
<organism evidence="10 11">
    <name type="scientific">Microbacterium stercoris</name>
    <dbReference type="NCBI Taxonomy" id="2820289"/>
    <lineage>
        <taxon>Bacteria</taxon>
        <taxon>Bacillati</taxon>
        <taxon>Actinomycetota</taxon>
        <taxon>Actinomycetes</taxon>
        <taxon>Micrococcales</taxon>
        <taxon>Microbacteriaceae</taxon>
        <taxon>Microbacterium</taxon>
    </lineage>
</organism>
<dbReference type="CDD" id="cd17504">
    <property type="entry name" value="MFS_MMR_MDR_like"/>
    <property type="match status" value="1"/>
</dbReference>
<feature type="transmembrane region" description="Helical" evidence="8">
    <location>
        <begin position="468"/>
        <end position="486"/>
    </location>
</feature>
<gene>
    <name evidence="10" type="ORF">J5V96_16040</name>
</gene>
<comment type="caution">
    <text evidence="10">The sequence shown here is derived from an EMBL/GenBank/DDBJ whole genome shotgun (WGS) entry which is preliminary data.</text>
</comment>
<evidence type="ECO:0000256" key="6">
    <source>
        <dbReference type="ARBA" id="ARBA00023136"/>
    </source>
</evidence>
<name>A0A939TVE4_9MICO</name>
<dbReference type="AlphaFoldDB" id="A0A939TVE4"/>
<dbReference type="Gene3D" id="1.20.1720.10">
    <property type="entry name" value="Multidrug resistance protein D"/>
    <property type="match status" value="1"/>
</dbReference>
<feature type="transmembrane region" description="Helical" evidence="8">
    <location>
        <begin position="437"/>
        <end position="456"/>
    </location>
</feature>
<dbReference type="EMBL" id="JAGFOA010000008">
    <property type="protein sequence ID" value="MBO3665009.1"/>
    <property type="molecule type" value="Genomic_DNA"/>
</dbReference>
<dbReference type="InterPro" id="IPR001958">
    <property type="entry name" value="Tet-R_TetA/multi-R_MdtG-like"/>
</dbReference>
<dbReference type="GO" id="GO:0005886">
    <property type="term" value="C:plasma membrane"/>
    <property type="evidence" value="ECO:0007669"/>
    <property type="project" value="UniProtKB-SubCell"/>
</dbReference>
<protein>
    <submittedName>
        <fullName evidence="10">MFS transporter</fullName>
    </submittedName>
</protein>
<dbReference type="GO" id="GO:0022857">
    <property type="term" value="F:transmembrane transporter activity"/>
    <property type="evidence" value="ECO:0007669"/>
    <property type="project" value="InterPro"/>
</dbReference>
<dbReference type="RefSeq" id="WP_208505322.1">
    <property type="nucleotide sequence ID" value="NZ_JAGFOA010000008.1"/>
</dbReference>
<evidence type="ECO:0000256" key="3">
    <source>
        <dbReference type="ARBA" id="ARBA00022475"/>
    </source>
</evidence>
<feature type="transmembrane region" description="Helical" evidence="8">
    <location>
        <begin position="369"/>
        <end position="386"/>
    </location>
</feature>
<evidence type="ECO:0000256" key="1">
    <source>
        <dbReference type="ARBA" id="ARBA00004651"/>
    </source>
</evidence>
<keyword evidence="3" id="KW-1003">Cell membrane</keyword>
<feature type="domain" description="Major facilitator superfamily (MFS) profile" evidence="9">
    <location>
        <begin position="44"/>
        <end position="492"/>
    </location>
</feature>
<dbReference type="Proteomes" id="UP000680132">
    <property type="component" value="Unassembled WGS sequence"/>
</dbReference>
<sequence>MRTTPARTPRATSAPRSLPAPLGGIRRIARRRASSPQATTPRQALTALGVSIGSFASLQSLLVPVLPVMQRELQTDAVGITWALTTWLIVAAVATPLLGRAGDLHGKRRIFLISLAAVAAGSIVAALAPNLGVLLLGRAMQGLGGAMFPLAFGLVRDVLPAARVAGGVGILSALIAVGSGIGTVLAGPLATVIGWRGLFILPLAGVTIGAILVLRGVPGAERAAGGRINIPSALLLSAWLVALLLPLSTGSQWGWGSPLVIGLFALAAVLIALWITVELRSREPLVDLRMMRLPGVWNANVAAILVGAAMFGVWAFFARFIQEPATTGYGFGASVATAGLVMLPMLVLMAIVGFFTGPITRVLSLRTQLVLGTILISASTAGMALLHGDLMLLTIEAALFGVGLGVSYAALTNLVIGSVPVHQTGVAGGMNANLRTIGSALGTALSTAIITGSATAPGGEPTEQGYTIGFLVLAALAAGAAVIALLSRTPRDASDAPVAVRELEPAAA</sequence>
<dbReference type="PANTHER" id="PTHR42718:SF46">
    <property type="entry name" value="BLR6921 PROTEIN"/>
    <property type="match status" value="1"/>
</dbReference>
<feature type="transmembrane region" description="Helical" evidence="8">
    <location>
        <begin position="167"/>
        <end position="187"/>
    </location>
</feature>
<feature type="transmembrane region" description="Helical" evidence="8">
    <location>
        <begin position="193"/>
        <end position="214"/>
    </location>
</feature>
<proteinExistence type="predicted"/>
<dbReference type="Gene3D" id="1.20.1250.20">
    <property type="entry name" value="MFS general substrate transporter like domains"/>
    <property type="match status" value="1"/>
</dbReference>
<evidence type="ECO:0000256" key="8">
    <source>
        <dbReference type="SAM" id="Phobius"/>
    </source>
</evidence>
<feature type="transmembrane region" description="Helical" evidence="8">
    <location>
        <begin position="296"/>
        <end position="317"/>
    </location>
</feature>
<keyword evidence="5 8" id="KW-1133">Transmembrane helix</keyword>
<keyword evidence="6 8" id="KW-0472">Membrane</keyword>
<feature type="transmembrane region" description="Helical" evidence="8">
    <location>
        <begin position="329"/>
        <end position="357"/>
    </location>
</feature>
<dbReference type="PROSITE" id="PS50850">
    <property type="entry name" value="MFS"/>
    <property type="match status" value="1"/>
</dbReference>
<feature type="transmembrane region" description="Helical" evidence="8">
    <location>
        <begin position="226"/>
        <end position="247"/>
    </location>
</feature>
<evidence type="ECO:0000256" key="5">
    <source>
        <dbReference type="ARBA" id="ARBA00022989"/>
    </source>
</evidence>
<keyword evidence="4 8" id="KW-0812">Transmembrane</keyword>
<accession>A0A939TVE4</accession>
<keyword evidence="11" id="KW-1185">Reference proteome</keyword>
<feature type="compositionally biased region" description="Low complexity" evidence="7">
    <location>
        <begin position="1"/>
        <end position="17"/>
    </location>
</feature>
<dbReference type="InterPro" id="IPR036259">
    <property type="entry name" value="MFS_trans_sf"/>
</dbReference>
<feature type="transmembrane region" description="Helical" evidence="8">
    <location>
        <begin position="78"/>
        <end position="98"/>
    </location>
</feature>
<evidence type="ECO:0000256" key="4">
    <source>
        <dbReference type="ARBA" id="ARBA00022692"/>
    </source>
</evidence>